<evidence type="ECO:0000313" key="4">
    <source>
        <dbReference type="Proteomes" id="UP000276215"/>
    </source>
</evidence>
<feature type="domain" description="HTH CENPB-type" evidence="2">
    <location>
        <begin position="1"/>
        <end position="67"/>
    </location>
</feature>
<dbReference type="Pfam" id="PF03184">
    <property type="entry name" value="DDE_1"/>
    <property type="match status" value="1"/>
</dbReference>
<keyword evidence="4" id="KW-1185">Reference proteome</keyword>
<name>A0A3N4J9T9_9PEZI</name>
<dbReference type="PANTHER" id="PTHR19303">
    <property type="entry name" value="TRANSPOSON"/>
    <property type="match status" value="1"/>
</dbReference>
<evidence type="ECO:0000256" key="1">
    <source>
        <dbReference type="ARBA" id="ARBA00023125"/>
    </source>
</evidence>
<dbReference type="Gene3D" id="1.10.10.60">
    <property type="entry name" value="Homeodomain-like"/>
    <property type="match status" value="1"/>
</dbReference>
<gene>
    <name evidence="3" type="ORF">L873DRAFT_1699222</name>
</gene>
<organism evidence="3 4">
    <name type="scientific">Choiromyces venosus 120613-1</name>
    <dbReference type="NCBI Taxonomy" id="1336337"/>
    <lineage>
        <taxon>Eukaryota</taxon>
        <taxon>Fungi</taxon>
        <taxon>Dikarya</taxon>
        <taxon>Ascomycota</taxon>
        <taxon>Pezizomycotina</taxon>
        <taxon>Pezizomycetes</taxon>
        <taxon>Pezizales</taxon>
        <taxon>Tuberaceae</taxon>
        <taxon>Choiromyces</taxon>
    </lineage>
</organism>
<dbReference type="AlphaFoldDB" id="A0A3N4J9T9"/>
<dbReference type="PROSITE" id="PS51253">
    <property type="entry name" value="HTH_CENPB"/>
    <property type="match status" value="1"/>
</dbReference>
<dbReference type="InterPro" id="IPR009057">
    <property type="entry name" value="Homeodomain-like_sf"/>
</dbReference>
<evidence type="ECO:0000313" key="3">
    <source>
        <dbReference type="EMBL" id="RPA95043.1"/>
    </source>
</evidence>
<dbReference type="InterPro" id="IPR050863">
    <property type="entry name" value="CenT-Element_Derived"/>
</dbReference>
<dbReference type="Proteomes" id="UP000276215">
    <property type="component" value="Unassembled WGS sequence"/>
</dbReference>
<keyword evidence="1" id="KW-0238">DNA-binding</keyword>
<accession>A0A3N4J9T9</accession>
<dbReference type="SUPFAM" id="SSF46689">
    <property type="entry name" value="Homeodomain-like"/>
    <property type="match status" value="1"/>
</dbReference>
<reference evidence="3 4" key="1">
    <citation type="journal article" date="2018" name="Nat. Ecol. Evol.">
        <title>Pezizomycetes genomes reveal the molecular basis of ectomycorrhizal truffle lifestyle.</title>
        <authorList>
            <person name="Murat C."/>
            <person name="Payen T."/>
            <person name="Noel B."/>
            <person name="Kuo A."/>
            <person name="Morin E."/>
            <person name="Chen J."/>
            <person name="Kohler A."/>
            <person name="Krizsan K."/>
            <person name="Balestrini R."/>
            <person name="Da Silva C."/>
            <person name="Montanini B."/>
            <person name="Hainaut M."/>
            <person name="Levati E."/>
            <person name="Barry K.W."/>
            <person name="Belfiori B."/>
            <person name="Cichocki N."/>
            <person name="Clum A."/>
            <person name="Dockter R.B."/>
            <person name="Fauchery L."/>
            <person name="Guy J."/>
            <person name="Iotti M."/>
            <person name="Le Tacon F."/>
            <person name="Lindquist E.A."/>
            <person name="Lipzen A."/>
            <person name="Malagnac F."/>
            <person name="Mello A."/>
            <person name="Molinier V."/>
            <person name="Miyauchi S."/>
            <person name="Poulain J."/>
            <person name="Riccioni C."/>
            <person name="Rubini A."/>
            <person name="Sitrit Y."/>
            <person name="Splivallo R."/>
            <person name="Traeger S."/>
            <person name="Wang M."/>
            <person name="Zifcakova L."/>
            <person name="Wipf D."/>
            <person name="Zambonelli A."/>
            <person name="Paolocci F."/>
            <person name="Nowrousian M."/>
            <person name="Ottonello S."/>
            <person name="Baldrian P."/>
            <person name="Spatafora J.W."/>
            <person name="Henrissat B."/>
            <person name="Nagy L.G."/>
            <person name="Aury J.M."/>
            <person name="Wincker P."/>
            <person name="Grigoriev I.V."/>
            <person name="Bonfante P."/>
            <person name="Martin F.M."/>
        </authorList>
    </citation>
    <scope>NUCLEOTIDE SEQUENCE [LARGE SCALE GENOMIC DNA]</scope>
    <source>
        <strain evidence="3 4">120613-1</strain>
    </source>
</reference>
<dbReference type="GO" id="GO:0003677">
    <property type="term" value="F:DNA binding"/>
    <property type="evidence" value="ECO:0007669"/>
    <property type="project" value="UniProtKB-KW"/>
</dbReference>
<sequence length="389" mass="45440">WPEVESKLYEVFMEGREKGQAIRREWFRRHFMEIFLSVYPNTNRSVLRFSNRWFQGFLERHQISLRALPEDYRRPVINWLIFNRRNSQPSSLSASSQSFLPSASFIPPLNRFATSNIFNVDETPLLFEYLNGYTYNPKGDKTIWVKETRSGWNKRMASLVLCVFADGFNRVPPLIIFHGKGNVYEKEKNLYHPGILVEFNEEAYMNEKLFYRYLQEHVIPVLVGRPSLFALDLCSAHKTESVLQLLHSNHIIPSLIPASCTSLVQPLDVSINKPLKGMTRELTDEAILDCESIEHFEKWSVGQRRILTTNCVRDTWYQFCIEKKGLVESVFRKVGLSLPADGSRDNELDIKGFQGIEMGDWRIQENREQLVLEDTVLDDDNDEYIVTRK</sequence>
<protein>
    <submittedName>
        <fullName evidence="3">DDE-domain-containing protein</fullName>
    </submittedName>
</protein>
<dbReference type="EMBL" id="ML120430">
    <property type="protein sequence ID" value="RPA95043.1"/>
    <property type="molecule type" value="Genomic_DNA"/>
</dbReference>
<dbReference type="GO" id="GO:0005634">
    <property type="term" value="C:nucleus"/>
    <property type="evidence" value="ECO:0007669"/>
    <property type="project" value="TreeGrafter"/>
</dbReference>
<feature type="non-terminal residue" evidence="3">
    <location>
        <position position="1"/>
    </location>
</feature>
<dbReference type="OrthoDB" id="125347at2759"/>
<proteinExistence type="predicted"/>
<dbReference type="InterPro" id="IPR004875">
    <property type="entry name" value="DDE_SF_endonuclease_dom"/>
</dbReference>
<evidence type="ECO:0000259" key="2">
    <source>
        <dbReference type="PROSITE" id="PS51253"/>
    </source>
</evidence>
<dbReference type="PANTHER" id="PTHR19303:SF57">
    <property type="entry name" value="HTH CENPB-TYPE DOMAIN-CONTAINING PROTEIN"/>
    <property type="match status" value="1"/>
</dbReference>
<dbReference type="InterPro" id="IPR006600">
    <property type="entry name" value="HTH_CenpB_DNA-bd_dom"/>
</dbReference>